<feature type="region of interest" description="Disordered" evidence="1">
    <location>
        <begin position="83"/>
        <end position="217"/>
    </location>
</feature>
<feature type="compositionally biased region" description="Polar residues" evidence="1">
    <location>
        <begin position="83"/>
        <end position="92"/>
    </location>
</feature>
<dbReference type="AlphaFoldDB" id="A0A1T3CEQ0"/>
<evidence type="ECO:0000313" key="3">
    <source>
        <dbReference type="Proteomes" id="UP000191004"/>
    </source>
</evidence>
<dbReference type="PANTHER" id="PTHR36205:SF3">
    <property type="entry name" value="MAJOR FACILITATOR SUPERFAMILY TRANSPORTER"/>
    <property type="match status" value="1"/>
</dbReference>
<organism evidence="2 3">
    <name type="scientific">Trichoderma guizhouense</name>
    <dbReference type="NCBI Taxonomy" id="1491466"/>
    <lineage>
        <taxon>Eukaryota</taxon>
        <taxon>Fungi</taxon>
        <taxon>Dikarya</taxon>
        <taxon>Ascomycota</taxon>
        <taxon>Pezizomycotina</taxon>
        <taxon>Sordariomycetes</taxon>
        <taxon>Hypocreomycetidae</taxon>
        <taxon>Hypocreales</taxon>
        <taxon>Hypocreaceae</taxon>
        <taxon>Trichoderma</taxon>
    </lineage>
</organism>
<name>A0A1T3CEQ0_9HYPO</name>
<gene>
    <name evidence="2" type="ORF">A0O28_0052380</name>
</gene>
<evidence type="ECO:0000256" key="1">
    <source>
        <dbReference type="SAM" id="MobiDB-lite"/>
    </source>
</evidence>
<reference evidence="2 3" key="1">
    <citation type="submission" date="2016-04" db="EMBL/GenBank/DDBJ databases">
        <title>Multiple horizontal gene transfer events from other fungi enriched the ability of the initially mycotrophic fungus Trichoderma (Ascomycota) to feed on dead plant biomass.</title>
        <authorList>
            <person name="Atanasova L."/>
            <person name="Chenthamara K."/>
            <person name="Zhang J."/>
            <person name="Grujic M."/>
            <person name="Henrissat B."/>
            <person name="Kuo A."/>
            <person name="Aertz A."/>
            <person name="Salamov A."/>
            <person name="Lipzen A."/>
            <person name="Labutti K."/>
            <person name="Barry K."/>
            <person name="Miao Y."/>
            <person name="Rahimi M.J."/>
            <person name="Shen Q."/>
            <person name="Grigoriev I.V."/>
            <person name="Kubicek C.P."/>
            <person name="Druzhinina I.S."/>
        </authorList>
    </citation>
    <scope>NUCLEOTIDE SEQUENCE [LARGE SCALE GENOMIC DNA]</scope>
    <source>
        <strain evidence="2 3">NJAU 4742</strain>
    </source>
</reference>
<feature type="compositionally biased region" description="Acidic residues" evidence="1">
    <location>
        <begin position="202"/>
        <end position="212"/>
    </location>
</feature>
<dbReference type="Pfam" id="PF11885">
    <property type="entry name" value="DUF3405"/>
    <property type="match status" value="1"/>
</dbReference>
<dbReference type="OrthoDB" id="3353407at2759"/>
<comment type="caution">
    <text evidence="2">The sequence shown here is derived from an EMBL/GenBank/DDBJ whole genome shotgun (WGS) entry which is preliminary data.</text>
</comment>
<proteinExistence type="predicted"/>
<keyword evidence="3" id="KW-1185">Reference proteome</keyword>
<dbReference type="Proteomes" id="UP000191004">
    <property type="component" value="Unassembled WGS sequence"/>
</dbReference>
<dbReference type="EMBL" id="LVVK01000019">
    <property type="protein sequence ID" value="OPB39532.1"/>
    <property type="molecule type" value="Genomic_DNA"/>
</dbReference>
<feature type="region of interest" description="Disordered" evidence="1">
    <location>
        <begin position="803"/>
        <end position="829"/>
    </location>
</feature>
<accession>A0A1T3CEQ0</accession>
<evidence type="ECO:0000313" key="2">
    <source>
        <dbReference type="EMBL" id="OPB39532.1"/>
    </source>
</evidence>
<evidence type="ECO:0008006" key="4">
    <source>
        <dbReference type="Google" id="ProtNLM"/>
    </source>
</evidence>
<dbReference type="InterPro" id="IPR021822">
    <property type="entry name" value="DUF3405"/>
</dbReference>
<feature type="compositionally biased region" description="Basic and acidic residues" evidence="1">
    <location>
        <begin position="115"/>
        <end position="194"/>
    </location>
</feature>
<protein>
    <recommendedName>
        <fullName evidence="4">Major facilitator superfamily transporter</fullName>
    </recommendedName>
</protein>
<feature type="region of interest" description="Disordered" evidence="1">
    <location>
        <begin position="1"/>
        <end position="23"/>
    </location>
</feature>
<sequence>MERTASLLSFSSRSSSDASTNRNDPLLPYAESLLEKKTARGQSVFGRGLYRRILIWTVISMIIVSFALFKTGDSLVADAGSRFTQPSTTPSTGKAAPAQPTIIGNEDGGPVLVIVDKEKEAKEKEAKEKEAKEKETKEKEAKEKGDAKPEEKKEGEKTESSQDKKPADEEKKPEEGGNKDGEKTTEQDKGKDGQQKQVPVDDKDELSAEEDAEAQKKWDEDLKKMPWLKFPPLNGYFHGLKALVAKSEHTPEYPNPAHQAPLGEPPLNQDVPTPKLYNPYSADSNAEICYLDKNNTIPAPSLYAYEGVPQYMPDPSIGSHSIFGIRDDVCFDRFGRYGPYGLGYKLVDGGSDVGVDTESSGSEVVWEKTGQINYGQIDWAEVQDRCATANKHRFAEPDPDTDKLKLVDGKKGRIAIVIRLYTGFPWTQLVVLNFRAMINELVLKSGGEYHVHFLLHVKDNNLPIWSDDVSVQQLLDSNVPPEFHGLVTLWSEAQMELFYPGKFEDPIGKPPINNPAMRGVHGVFRSAHLPLQVFALQHPEYEHFWNWEMDMRYLGNWYELFDRLGSWADKQPRKLLWERNERYYIPSHHGTWENFTEAVEQYTKDSGKPGVFGPVKFDEGKQLRFEQQGESAMPSSCVDDPESPECGVGEAADLITLNPIFDVHGSAWVFANDATAYGKTPPRRCAIITASRLSRRLLLAMHEEVWRHHHTMFSEMFPPSVAFHHGFKAVYAPHPVYLDRAWDPLGSAVDKVFNGGRDHSTSAVGSPFDLRNEHNHKGATWYFNSEFAGLLWRRWLGYAQRDTRGKDGHRKGGGKILGGKRAEESEESSGRMCLRSFLVHPIKFEAPDEKKL</sequence>
<feature type="region of interest" description="Disordered" evidence="1">
    <location>
        <begin position="250"/>
        <end position="271"/>
    </location>
</feature>
<dbReference type="PANTHER" id="PTHR36205">
    <property type="entry name" value="CHROMOSOME 19, WHOLE GENOME SHOTGUN SEQUENCE"/>
    <property type="match status" value="1"/>
</dbReference>